<dbReference type="GO" id="GO:0035329">
    <property type="term" value="P:hippo signaling"/>
    <property type="evidence" value="ECO:0007669"/>
    <property type="project" value="TreeGrafter"/>
</dbReference>
<feature type="non-terminal residue" evidence="6">
    <location>
        <position position="72"/>
    </location>
</feature>
<dbReference type="GO" id="GO:0005634">
    <property type="term" value="C:nucleus"/>
    <property type="evidence" value="ECO:0007669"/>
    <property type="project" value="UniProtKB-SubCell"/>
</dbReference>
<evidence type="ECO:0000256" key="3">
    <source>
        <dbReference type="ARBA" id="ARBA00022490"/>
    </source>
</evidence>
<accession>A0AAD4BMJ6</accession>
<reference evidence="6" key="1">
    <citation type="submission" date="2019-10" db="EMBL/GenBank/DDBJ databases">
        <authorList>
            <consortium name="DOE Joint Genome Institute"/>
            <person name="Kuo A."/>
            <person name="Miyauchi S."/>
            <person name="Kiss E."/>
            <person name="Drula E."/>
            <person name="Kohler A."/>
            <person name="Sanchez-Garcia M."/>
            <person name="Andreopoulos B."/>
            <person name="Barry K.W."/>
            <person name="Bonito G."/>
            <person name="Buee M."/>
            <person name="Carver A."/>
            <person name="Chen C."/>
            <person name="Cichocki N."/>
            <person name="Clum A."/>
            <person name="Culley D."/>
            <person name="Crous P.W."/>
            <person name="Fauchery L."/>
            <person name="Girlanda M."/>
            <person name="Hayes R."/>
            <person name="Keri Z."/>
            <person name="LaButti K."/>
            <person name="Lipzen A."/>
            <person name="Lombard V."/>
            <person name="Magnuson J."/>
            <person name="Maillard F."/>
            <person name="Morin E."/>
            <person name="Murat C."/>
            <person name="Nolan M."/>
            <person name="Ohm R."/>
            <person name="Pangilinan J."/>
            <person name="Pereira M."/>
            <person name="Perotto S."/>
            <person name="Peter M."/>
            <person name="Riley R."/>
            <person name="Sitrit Y."/>
            <person name="Stielow B."/>
            <person name="Szollosi G."/>
            <person name="Zifcakova L."/>
            <person name="Stursova M."/>
            <person name="Spatafora J.W."/>
            <person name="Tedersoo L."/>
            <person name="Vaario L.-M."/>
            <person name="Yamada A."/>
            <person name="Yan M."/>
            <person name="Wang P."/>
            <person name="Xu J."/>
            <person name="Bruns T."/>
            <person name="Baldrian P."/>
            <person name="Vilgalys R."/>
            <person name="Henrissat B."/>
            <person name="Grigoriev I.V."/>
            <person name="Hibbett D."/>
            <person name="Nagy L.G."/>
            <person name="Martin F.M."/>
        </authorList>
    </citation>
    <scope>NUCLEOTIDE SEQUENCE</scope>
    <source>
        <strain evidence="6">BED1</strain>
    </source>
</reference>
<evidence type="ECO:0000256" key="1">
    <source>
        <dbReference type="ARBA" id="ARBA00004123"/>
    </source>
</evidence>
<dbReference type="GO" id="GO:0045944">
    <property type="term" value="P:positive regulation of transcription by RNA polymerase II"/>
    <property type="evidence" value="ECO:0007669"/>
    <property type="project" value="TreeGrafter"/>
</dbReference>
<dbReference type="EMBL" id="WHUW01000029">
    <property type="protein sequence ID" value="KAF8434326.1"/>
    <property type="molecule type" value="Genomic_DNA"/>
</dbReference>
<dbReference type="InterPro" id="IPR051583">
    <property type="entry name" value="YAP1"/>
</dbReference>
<dbReference type="Pfam" id="PF00397">
    <property type="entry name" value="WW"/>
    <property type="match status" value="2"/>
</dbReference>
<organism evidence="6 7">
    <name type="scientific">Boletus edulis BED1</name>
    <dbReference type="NCBI Taxonomy" id="1328754"/>
    <lineage>
        <taxon>Eukaryota</taxon>
        <taxon>Fungi</taxon>
        <taxon>Dikarya</taxon>
        <taxon>Basidiomycota</taxon>
        <taxon>Agaricomycotina</taxon>
        <taxon>Agaricomycetes</taxon>
        <taxon>Agaricomycetidae</taxon>
        <taxon>Boletales</taxon>
        <taxon>Boletineae</taxon>
        <taxon>Boletaceae</taxon>
        <taxon>Boletoideae</taxon>
        <taxon>Boletus</taxon>
    </lineage>
</organism>
<dbReference type="PROSITE" id="PS50020">
    <property type="entry name" value="WW_DOMAIN_2"/>
    <property type="match status" value="2"/>
</dbReference>
<evidence type="ECO:0000256" key="2">
    <source>
        <dbReference type="ARBA" id="ARBA00004496"/>
    </source>
</evidence>
<dbReference type="AlphaFoldDB" id="A0AAD4BMJ6"/>
<evidence type="ECO:0000256" key="4">
    <source>
        <dbReference type="ARBA" id="ARBA00023242"/>
    </source>
</evidence>
<comment type="caution">
    <text evidence="6">The sequence shown here is derived from an EMBL/GenBank/DDBJ whole genome shotgun (WGS) entry which is preliminary data.</text>
</comment>
<evidence type="ECO:0000259" key="5">
    <source>
        <dbReference type="PROSITE" id="PS50020"/>
    </source>
</evidence>
<dbReference type="InterPro" id="IPR001202">
    <property type="entry name" value="WW_dom"/>
</dbReference>
<keyword evidence="3" id="KW-0963">Cytoplasm</keyword>
<dbReference type="InterPro" id="IPR036020">
    <property type="entry name" value="WW_dom_sf"/>
</dbReference>
<protein>
    <recommendedName>
        <fullName evidence="5">WW domain-containing protein</fullName>
    </recommendedName>
</protein>
<dbReference type="Proteomes" id="UP001194468">
    <property type="component" value="Unassembled WGS sequence"/>
</dbReference>
<dbReference type="PANTHER" id="PTHR17616:SF8">
    <property type="entry name" value="TRANSCRIPTIONAL COACTIVATOR YORKIE"/>
    <property type="match status" value="1"/>
</dbReference>
<keyword evidence="7" id="KW-1185">Reference proteome</keyword>
<comment type="subcellular location">
    <subcellularLocation>
        <location evidence="2">Cytoplasm</location>
    </subcellularLocation>
    <subcellularLocation>
        <location evidence="1">Nucleus</location>
    </subcellularLocation>
</comment>
<reference evidence="6" key="2">
    <citation type="journal article" date="2020" name="Nat. Commun.">
        <title>Large-scale genome sequencing of mycorrhizal fungi provides insights into the early evolution of symbiotic traits.</title>
        <authorList>
            <person name="Miyauchi S."/>
            <person name="Kiss E."/>
            <person name="Kuo A."/>
            <person name="Drula E."/>
            <person name="Kohler A."/>
            <person name="Sanchez-Garcia M."/>
            <person name="Morin E."/>
            <person name="Andreopoulos B."/>
            <person name="Barry K.W."/>
            <person name="Bonito G."/>
            <person name="Buee M."/>
            <person name="Carver A."/>
            <person name="Chen C."/>
            <person name="Cichocki N."/>
            <person name="Clum A."/>
            <person name="Culley D."/>
            <person name="Crous P.W."/>
            <person name="Fauchery L."/>
            <person name="Girlanda M."/>
            <person name="Hayes R.D."/>
            <person name="Keri Z."/>
            <person name="LaButti K."/>
            <person name="Lipzen A."/>
            <person name="Lombard V."/>
            <person name="Magnuson J."/>
            <person name="Maillard F."/>
            <person name="Murat C."/>
            <person name="Nolan M."/>
            <person name="Ohm R.A."/>
            <person name="Pangilinan J."/>
            <person name="Pereira M.F."/>
            <person name="Perotto S."/>
            <person name="Peter M."/>
            <person name="Pfister S."/>
            <person name="Riley R."/>
            <person name="Sitrit Y."/>
            <person name="Stielow J.B."/>
            <person name="Szollosi G."/>
            <person name="Zifcakova L."/>
            <person name="Stursova M."/>
            <person name="Spatafora J.W."/>
            <person name="Tedersoo L."/>
            <person name="Vaario L.M."/>
            <person name="Yamada A."/>
            <person name="Yan M."/>
            <person name="Wang P."/>
            <person name="Xu J."/>
            <person name="Bruns T."/>
            <person name="Baldrian P."/>
            <person name="Vilgalys R."/>
            <person name="Dunand C."/>
            <person name="Henrissat B."/>
            <person name="Grigoriev I.V."/>
            <person name="Hibbett D."/>
            <person name="Nagy L.G."/>
            <person name="Martin F.M."/>
        </authorList>
    </citation>
    <scope>NUCLEOTIDE SEQUENCE</scope>
    <source>
        <strain evidence="6">BED1</strain>
    </source>
</reference>
<dbReference type="GO" id="GO:0003713">
    <property type="term" value="F:transcription coactivator activity"/>
    <property type="evidence" value="ECO:0007669"/>
    <property type="project" value="TreeGrafter"/>
</dbReference>
<dbReference type="CDD" id="cd00201">
    <property type="entry name" value="WW"/>
    <property type="match status" value="2"/>
</dbReference>
<keyword evidence="4" id="KW-0539">Nucleus</keyword>
<name>A0AAD4BMJ6_BOLED</name>
<dbReference type="GO" id="GO:0005737">
    <property type="term" value="C:cytoplasm"/>
    <property type="evidence" value="ECO:0007669"/>
    <property type="project" value="UniProtKB-SubCell"/>
</dbReference>
<dbReference type="SUPFAM" id="SSF51045">
    <property type="entry name" value="WW domain"/>
    <property type="match status" value="2"/>
</dbReference>
<dbReference type="PANTHER" id="PTHR17616">
    <property type="entry name" value="YES-ASSOCIATED PROTEIN YAP1 FAMILY MEMBER"/>
    <property type="match status" value="1"/>
</dbReference>
<dbReference type="SMART" id="SM00456">
    <property type="entry name" value="WW"/>
    <property type="match status" value="2"/>
</dbReference>
<evidence type="ECO:0000313" key="7">
    <source>
        <dbReference type="Proteomes" id="UP001194468"/>
    </source>
</evidence>
<proteinExistence type="predicted"/>
<dbReference type="PROSITE" id="PS01159">
    <property type="entry name" value="WW_DOMAIN_1"/>
    <property type="match status" value="2"/>
</dbReference>
<feature type="non-terminal residue" evidence="6">
    <location>
        <position position="1"/>
    </location>
</feature>
<feature type="domain" description="WW" evidence="5">
    <location>
        <begin position="39"/>
        <end position="72"/>
    </location>
</feature>
<evidence type="ECO:0000313" key="6">
    <source>
        <dbReference type="EMBL" id="KAF8434326.1"/>
    </source>
</evidence>
<sequence length="72" mass="8388">GWEERRAPDGRRYFVDHRTKTTTWVDPRLPAAAAVHARGPLPDGWELWVTPSGRVYFVDHDTETTTWDDPRI</sequence>
<gene>
    <name evidence="6" type="ORF">L210DRAFT_831557</name>
</gene>
<dbReference type="Gene3D" id="2.20.70.10">
    <property type="match status" value="2"/>
</dbReference>
<feature type="domain" description="WW" evidence="5">
    <location>
        <begin position="1"/>
        <end position="29"/>
    </location>
</feature>
<dbReference type="FunFam" id="2.20.70.10:FF:000017">
    <property type="entry name" value="E3 ubiquitin-protein ligase"/>
    <property type="match status" value="1"/>
</dbReference>